<organism evidence="1 2">
    <name type="scientific">Liparis tanakae</name>
    <name type="common">Tanaka's snailfish</name>
    <dbReference type="NCBI Taxonomy" id="230148"/>
    <lineage>
        <taxon>Eukaryota</taxon>
        <taxon>Metazoa</taxon>
        <taxon>Chordata</taxon>
        <taxon>Craniata</taxon>
        <taxon>Vertebrata</taxon>
        <taxon>Euteleostomi</taxon>
        <taxon>Actinopterygii</taxon>
        <taxon>Neopterygii</taxon>
        <taxon>Teleostei</taxon>
        <taxon>Neoteleostei</taxon>
        <taxon>Acanthomorphata</taxon>
        <taxon>Eupercaria</taxon>
        <taxon>Perciformes</taxon>
        <taxon>Cottioidei</taxon>
        <taxon>Cottales</taxon>
        <taxon>Liparidae</taxon>
        <taxon>Liparis</taxon>
    </lineage>
</organism>
<evidence type="ECO:0000313" key="2">
    <source>
        <dbReference type="Proteomes" id="UP000314294"/>
    </source>
</evidence>
<keyword evidence="2" id="KW-1185">Reference proteome</keyword>
<accession>A0A4Z2EY97</accession>
<proteinExistence type="predicted"/>
<dbReference type="Proteomes" id="UP000314294">
    <property type="component" value="Unassembled WGS sequence"/>
</dbReference>
<gene>
    <name evidence="1" type="ORF">EYF80_055998</name>
</gene>
<comment type="caution">
    <text evidence="1">The sequence shown here is derived from an EMBL/GenBank/DDBJ whole genome shotgun (WGS) entry which is preliminary data.</text>
</comment>
<dbReference type="AlphaFoldDB" id="A0A4Z2EY97"/>
<sequence>MTLWIKVIGGKEKKTAAMLTERRVTYPGPVVTDHHFSPLAVHAQQMTNPRLRSMDLSAAPTDREQQKCCGYSFSVGGATDRGHTYYLCSGKRGRSYTPPFCGNR</sequence>
<protein>
    <submittedName>
        <fullName evidence="1">Uncharacterized protein</fullName>
    </submittedName>
</protein>
<name>A0A4Z2EY97_9TELE</name>
<dbReference type="EMBL" id="SRLO01002114">
    <property type="protein sequence ID" value="TNN33839.1"/>
    <property type="molecule type" value="Genomic_DNA"/>
</dbReference>
<evidence type="ECO:0000313" key="1">
    <source>
        <dbReference type="EMBL" id="TNN33839.1"/>
    </source>
</evidence>
<reference evidence="1 2" key="1">
    <citation type="submission" date="2019-03" db="EMBL/GenBank/DDBJ databases">
        <title>First draft genome of Liparis tanakae, snailfish: a comprehensive survey of snailfish specific genes.</title>
        <authorList>
            <person name="Kim W."/>
            <person name="Song I."/>
            <person name="Jeong J.-H."/>
            <person name="Kim D."/>
            <person name="Kim S."/>
            <person name="Ryu S."/>
            <person name="Song J.Y."/>
            <person name="Lee S.K."/>
        </authorList>
    </citation>
    <scope>NUCLEOTIDE SEQUENCE [LARGE SCALE GENOMIC DNA]</scope>
    <source>
        <tissue evidence="1">Muscle</tissue>
    </source>
</reference>